<organism evidence="2 3">
    <name type="scientific">Dreissena polymorpha</name>
    <name type="common">Zebra mussel</name>
    <name type="synonym">Mytilus polymorpha</name>
    <dbReference type="NCBI Taxonomy" id="45954"/>
    <lineage>
        <taxon>Eukaryota</taxon>
        <taxon>Metazoa</taxon>
        <taxon>Spiralia</taxon>
        <taxon>Lophotrochozoa</taxon>
        <taxon>Mollusca</taxon>
        <taxon>Bivalvia</taxon>
        <taxon>Autobranchia</taxon>
        <taxon>Heteroconchia</taxon>
        <taxon>Euheterodonta</taxon>
        <taxon>Imparidentia</taxon>
        <taxon>Neoheterodontei</taxon>
        <taxon>Myida</taxon>
        <taxon>Dreissenoidea</taxon>
        <taxon>Dreissenidae</taxon>
        <taxon>Dreissena</taxon>
    </lineage>
</organism>
<gene>
    <name evidence="2" type="ORF">DPMN_155407</name>
</gene>
<dbReference type="InterPro" id="IPR036056">
    <property type="entry name" value="Fibrinogen-like_C"/>
</dbReference>
<comment type="caution">
    <text evidence="2">The sequence shown here is derived from an EMBL/GenBank/DDBJ whole genome shotgun (WGS) entry which is preliminary data.</text>
</comment>
<name>A0A9D4FRQ1_DREPO</name>
<reference evidence="2" key="2">
    <citation type="submission" date="2020-11" db="EMBL/GenBank/DDBJ databases">
        <authorList>
            <person name="McCartney M.A."/>
            <person name="Auch B."/>
            <person name="Kono T."/>
            <person name="Mallez S."/>
            <person name="Becker A."/>
            <person name="Gohl D.M."/>
            <person name="Silverstein K.A.T."/>
            <person name="Koren S."/>
            <person name="Bechman K.B."/>
            <person name="Herman A."/>
            <person name="Abrahante J.E."/>
            <person name="Garbe J."/>
        </authorList>
    </citation>
    <scope>NUCLEOTIDE SEQUENCE</scope>
    <source>
        <strain evidence="2">Duluth1</strain>
        <tissue evidence="2">Whole animal</tissue>
    </source>
</reference>
<dbReference type="EMBL" id="JAIWYP010000007">
    <property type="protein sequence ID" value="KAH3801746.1"/>
    <property type="molecule type" value="Genomic_DNA"/>
</dbReference>
<feature type="domain" description="Fibrinogen C-terminal" evidence="1">
    <location>
        <begin position="1"/>
        <end position="118"/>
    </location>
</feature>
<dbReference type="Gene3D" id="3.90.215.10">
    <property type="entry name" value="Gamma Fibrinogen, chain A, domain 1"/>
    <property type="match status" value="1"/>
</dbReference>
<accession>A0A9D4FRQ1</accession>
<dbReference type="InterPro" id="IPR014716">
    <property type="entry name" value="Fibrinogen_a/b/g_C_1"/>
</dbReference>
<dbReference type="PANTHER" id="PTHR19143:SF394">
    <property type="entry name" value="ANGIOPOIETIN-RELATED PROTEIN 3-LIKE"/>
    <property type="match status" value="1"/>
</dbReference>
<dbReference type="SUPFAM" id="SSF56496">
    <property type="entry name" value="Fibrinogen C-terminal domain-like"/>
    <property type="match status" value="1"/>
</dbReference>
<keyword evidence="3" id="KW-1185">Reference proteome</keyword>
<dbReference type="InterPro" id="IPR050373">
    <property type="entry name" value="Fibrinogen_C-term_domain"/>
</dbReference>
<reference evidence="2" key="1">
    <citation type="journal article" date="2019" name="bioRxiv">
        <title>The Genome of the Zebra Mussel, Dreissena polymorpha: A Resource for Invasive Species Research.</title>
        <authorList>
            <person name="McCartney M.A."/>
            <person name="Auch B."/>
            <person name="Kono T."/>
            <person name="Mallez S."/>
            <person name="Zhang Y."/>
            <person name="Obille A."/>
            <person name="Becker A."/>
            <person name="Abrahante J.E."/>
            <person name="Garbe J."/>
            <person name="Badalamenti J.P."/>
            <person name="Herman A."/>
            <person name="Mangelson H."/>
            <person name="Liachko I."/>
            <person name="Sullivan S."/>
            <person name="Sone E.D."/>
            <person name="Koren S."/>
            <person name="Silverstein K.A.T."/>
            <person name="Beckman K.B."/>
            <person name="Gohl D.M."/>
        </authorList>
    </citation>
    <scope>NUCLEOTIDE SEQUENCE</scope>
    <source>
        <strain evidence="2">Duluth1</strain>
        <tissue evidence="2">Whole animal</tissue>
    </source>
</reference>
<dbReference type="AlphaFoldDB" id="A0A9D4FRQ1"/>
<dbReference type="GO" id="GO:0005615">
    <property type="term" value="C:extracellular space"/>
    <property type="evidence" value="ECO:0007669"/>
    <property type="project" value="TreeGrafter"/>
</dbReference>
<dbReference type="InterPro" id="IPR002181">
    <property type="entry name" value="Fibrinogen_a/b/g_C_dom"/>
</dbReference>
<evidence type="ECO:0000259" key="1">
    <source>
        <dbReference type="PROSITE" id="PS51406"/>
    </source>
</evidence>
<proteinExistence type="predicted"/>
<dbReference type="Proteomes" id="UP000828390">
    <property type="component" value="Unassembled WGS sequence"/>
</dbReference>
<dbReference type="Pfam" id="PF00147">
    <property type="entry name" value="Fibrinogen_C"/>
    <property type="match status" value="1"/>
</dbReference>
<dbReference type="PANTHER" id="PTHR19143">
    <property type="entry name" value="FIBRINOGEN/TENASCIN/ANGIOPOEITIN"/>
    <property type="match status" value="1"/>
</dbReference>
<dbReference type="OrthoDB" id="6145874at2759"/>
<dbReference type="PROSITE" id="PS51406">
    <property type="entry name" value="FIBRINOGEN_C_2"/>
    <property type="match status" value="1"/>
</dbReference>
<sequence length="125" mass="14217">MGTSEGGKEWAHYKVFTVHEAATAYRMNVDAFGYQGSINELFSYHDNFKISTFDRDNDANAEHCCDKSLNGGGWWYNSFYRLGNVNGVYGKREKGGIGYRDSKNVPIKNVTVKIRPMKRTCGHVY</sequence>
<evidence type="ECO:0000313" key="3">
    <source>
        <dbReference type="Proteomes" id="UP000828390"/>
    </source>
</evidence>
<protein>
    <recommendedName>
        <fullName evidence="1">Fibrinogen C-terminal domain-containing protein</fullName>
    </recommendedName>
</protein>
<evidence type="ECO:0000313" key="2">
    <source>
        <dbReference type="EMBL" id="KAH3801746.1"/>
    </source>
</evidence>